<dbReference type="CDD" id="cd17323">
    <property type="entry name" value="MFS_Tpo1_MDR_like"/>
    <property type="match status" value="1"/>
</dbReference>
<feature type="transmembrane region" description="Helical" evidence="7">
    <location>
        <begin position="303"/>
        <end position="322"/>
    </location>
</feature>
<dbReference type="InterPro" id="IPR020846">
    <property type="entry name" value="MFS_dom"/>
</dbReference>
<dbReference type="OrthoDB" id="3936150at2759"/>
<evidence type="ECO:0000256" key="1">
    <source>
        <dbReference type="ARBA" id="ARBA00004141"/>
    </source>
</evidence>
<feature type="region of interest" description="Disordered" evidence="6">
    <location>
        <begin position="1"/>
        <end position="40"/>
    </location>
</feature>
<comment type="similarity">
    <text evidence="5">Belongs to the major facilitator superfamily. CAR1 family.</text>
</comment>
<feature type="transmembrane region" description="Helical" evidence="7">
    <location>
        <begin position="72"/>
        <end position="95"/>
    </location>
</feature>
<dbReference type="PANTHER" id="PTHR23502">
    <property type="entry name" value="MAJOR FACILITATOR SUPERFAMILY"/>
    <property type="match status" value="1"/>
</dbReference>
<dbReference type="SUPFAM" id="SSF103473">
    <property type="entry name" value="MFS general substrate transporter"/>
    <property type="match status" value="1"/>
</dbReference>
<dbReference type="FunFam" id="1.20.1250.20:FF:000596">
    <property type="entry name" value="Vitamin b6 transporter bsu1"/>
    <property type="match status" value="1"/>
</dbReference>
<evidence type="ECO:0000256" key="6">
    <source>
        <dbReference type="SAM" id="MobiDB-lite"/>
    </source>
</evidence>
<dbReference type="PANTHER" id="PTHR23502:SF36">
    <property type="entry name" value="MEMBRANE TRANSPORTER"/>
    <property type="match status" value="1"/>
</dbReference>
<organism evidence="9 10">
    <name type="scientific">Hyaloscypha variabilis (strain UAMH 11265 / GT02V1 / F)</name>
    <name type="common">Meliniomyces variabilis</name>
    <dbReference type="NCBI Taxonomy" id="1149755"/>
    <lineage>
        <taxon>Eukaryota</taxon>
        <taxon>Fungi</taxon>
        <taxon>Dikarya</taxon>
        <taxon>Ascomycota</taxon>
        <taxon>Pezizomycotina</taxon>
        <taxon>Leotiomycetes</taxon>
        <taxon>Helotiales</taxon>
        <taxon>Hyaloscyphaceae</taxon>
        <taxon>Hyaloscypha</taxon>
        <taxon>Hyaloscypha variabilis</taxon>
    </lineage>
</organism>
<dbReference type="GO" id="GO:0022857">
    <property type="term" value="F:transmembrane transporter activity"/>
    <property type="evidence" value="ECO:0007669"/>
    <property type="project" value="InterPro"/>
</dbReference>
<name>A0A2J6SBT4_HYAVF</name>
<evidence type="ECO:0000256" key="4">
    <source>
        <dbReference type="ARBA" id="ARBA00023136"/>
    </source>
</evidence>
<feature type="domain" description="Major facilitator superfamily (MFS) profile" evidence="8">
    <location>
        <begin position="74"/>
        <end position="503"/>
    </location>
</feature>
<comment type="subcellular location">
    <subcellularLocation>
        <location evidence="1">Membrane</location>
        <topology evidence="1">Multi-pass membrane protein</topology>
    </subcellularLocation>
</comment>
<evidence type="ECO:0000313" key="10">
    <source>
        <dbReference type="Proteomes" id="UP000235786"/>
    </source>
</evidence>
<sequence>MASVMEGDDPVAKHKTGSSSGPSSGPEMEKGIVAPEGPVNPAQDPDTTIAILDLVKANDVHHPMNWPAWKRWGIIAIYCSLQMFVTLTSTTYVSAEWLIQEKWGGSTQVVTLGQSLFIVGNAVGPAFMGPLSDIGGRKWVYVASITAYAILNFGTAYARNLPMLIIFMFLAGTAGSTALSNVAGTIADLFGDVDGAGQAMALFVVSANVGPSLGSPVGGWITDNESLGLKWIFLINVIIGFGYAIIMCFIPETLPRLVIAEAAGKAGAVDANEAAILRSKVNVLQELRFVATMTFRIMFTEPIVLCLGIYNGFAYGILFLYLDGVFDVFVLNNGLSDISADLTYLNFVVGVLVLFAFIPVQTWFYARDRKAHGHNRPEARFAVSLVTVWLFPITLLWFAFTSNGKTSYWSPVVAGGVLGFADPLLWLSMLNYITDSYPNVAASAIAAFLIPSFIMAAALAHLGVLMFDNMSTTWAMATIGFISFGLCALIYFIYFFGAKIRERSKLAKSF</sequence>
<feature type="transmembrane region" description="Helical" evidence="7">
    <location>
        <begin position="228"/>
        <end position="250"/>
    </location>
</feature>
<evidence type="ECO:0000256" key="2">
    <source>
        <dbReference type="ARBA" id="ARBA00022692"/>
    </source>
</evidence>
<dbReference type="InterPro" id="IPR011701">
    <property type="entry name" value="MFS"/>
</dbReference>
<feature type="transmembrane region" description="Helical" evidence="7">
    <location>
        <begin position="107"/>
        <end position="127"/>
    </location>
</feature>
<feature type="transmembrane region" description="Helical" evidence="7">
    <location>
        <begin position="445"/>
        <end position="467"/>
    </location>
</feature>
<evidence type="ECO:0000256" key="5">
    <source>
        <dbReference type="ARBA" id="ARBA00038347"/>
    </source>
</evidence>
<feature type="compositionally biased region" description="Low complexity" evidence="6">
    <location>
        <begin position="17"/>
        <end position="26"/>
    </location>
</feature>
<feature type="transmembrane region" description="Helical" evidence="7">
    <location>
        <begin position="412"/>
        <end position="433"/>
    </location>
</feature>
<feature type="transmembrane region" description="Helical" evidence="7">
    <location>
        <begin position="473"/>
        <end position="496"/>
    </location>
</feature>
<keyword evidence="2 7" id="KW-0812">Transmembrane</keyword>
<dbReference type="Gene3D" id="1.20.1250.20">
    <property type="entry name" value="MFS general substrate transporter like domains"/>
    <property type="match status" value="1"/>
</dbReference>
<feature type="transmembrane region" description="Helical" evidence="7">
    <location>
        <begin position="381"/>
        <end position="400"/>
    </location>
</feature>
<dbReference type="STRING" id="1149755.A0A2J6SBT4"/>
<evidence type="ECO:0000256" key="7">
    <source>
        <dbReference type="SAM" id="Phobius"/>
    </source>
</evidence>
<dbReference type="AlphaFoldDB" id="A0A2J6SBT4"/>
<dbReference type="PROSITE" id="PS50850">
    <property type="entry name" value="MFS"/>
    <property type="match status" value="1"/>
</dbReference>
<gene>
    <name evidence="9" type="ORF">L207DRAFT_505241</name>
</gene>
<feature type="transmembrane region" description="Helical" evidence="7">
    <location>
        <begin position="164"/>
        <end position="187"/>
    </location>
</feature>
<dbReference type="Proteomes" id="UP000235786">
    <property type="component" value="Unassembled WGS sequence"/>
</dbReference>
<reference evidence="9 10" key="1">
    <citation type="submission" date="2016-04" db="EMBL/GenBank/DDBJ databases">
        <title>A degradative enzymes factory behind the ericoid mycorrhizal symbiosis.</title>
        <authorList>
            <consortium name="DOE Joint Genome Institute"/>
            <person name="Martino E."/>
            <person name="Morin E."/>
            <person name="Grelet G."/>
            <person name="Kuo A."/>
            <person name="Kohler A."/>
            <person name="Daghino S."/>
            <person name="Barry K."/>
            <person name="Choi C."/>
            <person name="Cichocki N."/>
            <person name="Clum A."/>
            <person name="Copeland A."/>
            <person name="Hainaut M."/>
            <person name="Haridas S."/>
            <person name="Labutti K."/>
            <person name="Lindquist E."/>
            <person name="Lipzen A."/>
            <person name="Khouja H.-R."/>
            <person name="Murat C."/>
            <person name="Ohm R."/>
            <person name="Olson A."/>
            <person name="Spatafora J."/>
            <person name="Veneault-Fourrey C."/>
            <person name="Henrissat B."/>
            <person name="Grigoriev I."/>
            <person name="Martin F."/>
            <person name="Perotto S."/>
        </authorList>
    </citation>
    <scope>NUCLEOTIDE SEQUENCE [LARGE SCALE GENOMIC DNA]</scope>
    <source>
        <strain evidence="9 10">F</strain>
    </source>
</reference>
<protein>
    <submittedName>
        <fullName evidence="9">MFS general substrate transporter</fullName>
    </submittedName>
</protein>
<evidence type="ECO:0000259" key="8">
    <source>
        <dbReference type="PROSITE" id="PS50850"/>
    </source>
</evidence>
<dbReference type="Pfam" id="PF07690">
    <property type="entry name" value="MFS_1"/>
    <property type="match status" value="1"/>
</dbReference>
<feature type="transmembrane region" description="Helical" evidence="7">
    <location>
        <begin position="342"/>
        <end position="360"/>
    </location>
</feature>
<keyword evidence="3 7" id="KW-1133">Transmembrane helix</keyword>
<feature type="transmembrane region" description="Helical" evidence="7">
    <location>
        <begin position="199"/>
        <end position="222"/>
    </location>
</feature>
<accession>A0A2J6SBT4</accession>
<keyword evidence="10" id="KW-1185">Reference proteome</keyword>
<feature type="transmembrane region" description="Helical" evidence="7">
    <location>
        <begin position="139"/>
        <end position="158"/>
    </location>
</feature>
<proteinExistence type="inferred from homology"/>
<dbReference type="GO" id="GO:0005886">
    <property type="term" value="C:plasma membrane"/>
    <property type="evidence" value="ECO:0007669"/>
    <property type="project" value="TreeGrafter"/>
</dbReference>
<evidence type="ECO:0000256" key="3">
    <source>
        <dbReference type="ARBA" id="ARBA00022989"/>
    </source>
</evidence>
<dbReference type="InterPro" id="IPR036259">
    <property type="entry name" value="MFS_trans_sf"/>
</dbReference>
<evidence type="ECO:0000313" key="9">
    <source>
        <dbReference type="EMBL" id="PMD48202.1"/>
    </source>
</evidence>
<dbReference type="EMBL" id="KZ613937">
    <property type="protein sequence ID" value="PMD48202.1"/>
    <property type="molecule type" value="Genomic_DNA"/>
</dbReference>
<keyword evidence="4 7" id="KW-0472">Membrane</keyword>